<organism evidence="1 2">
    <name type="scientific">Rhodopirellula maiorica SM1</name>
    <dbReference type="NCBI Taxonomy" id="1265738"/>
    <lineage>
        <taxon>Bacteria</taxon>
        <taxon>Pseudomonadati</taxon>
        <taxon>Planctomycetota</taxon>
        <taxon>Planctomycetia</taxon>
        <taxon>Pirellulales</taxon>
        <taxon>Pirellulaceae</taxon>
        <taxon>Novipirellula</taxon>
    </lineage>
</organism>
<protein>
    <submittedName>
        <fullName evidence="1">Uncharacterized protein</fullName>
    </submittedName>
</protein>
<dbReference type="Proteomes" id="UP000011991">
    <property type="component" value="Unassembled WGS sequence"/>
</dbReference>
<accession>M5RQ88</accession>
<reference evidence="1 2" key="1">
    <citation type="journal article" date="2013" name="Mar. Genomics">
        <title>Expression of sulfatases in Rhodopirellula baltica and the diversity of sulfatases in the genus Rhodopirellula.</title>
        <authorList>
            <person name="Wegner C.E."/>
            <person name="Richter-Heitmann T."/>
            <person name="Klindworth A."/>
            <person name="Klockow C."/>
            <person name="Richter M."/>
            <person name="Achstetter T."/>
            <person name="Glockner F.O."/>
            <person name="Harder J."/>
        </authorList>
    </citation>
    <scope>NUCLEOTIDE SEQUENCE [LARGE SCALE GENOMIC DNA]</scope>
    <source>
        <strain evidence="1 2">SM1</strain>
    </source>
</reference>
<dbReference type="AlphaFoldDB" id="M5RQ88"/>
<comment type="caution">
    <text evidence="1">The sequence shown here is derived from an EMBL/GenBank/DDBJ whole genome shotgun (WGS) entry which is preliminary data.</text>
</comment>
<proteinExistence type="predicted"/>
<evidence type="ECO:0000313" key="1">
    <source>
        <dbReference type="EMBL" id="EMI16124.1"/>
    </source>
</evidence>
<sequence>MPNSGICVHDLEDVLHNAEVDLVVDWRSSLQDVTPIIATILEGLHIEASIDLFGEDLNEATMTVDDKNSDLKFVTRDDDDFDTVIATVNSLIRSTASFRKFRSW</sequence>
<name>M5RQ88_9BACT</name>
<dbReference type="EMBL" id="ANOG01000991">
    <property type="protein sequence ID" value="EMI16124.1"/>
    <property type="molecule type" value="Genomic_DNA"/>
</dbReference>
<keyword evidence="2" id="KW-1185">Reference proteome</keyword>
<dbReference type="PATRIC" id="fig|1265738.3.peg.6952"/>
<evidence type="ECO:0000313" key="2">
    <source>
        <dbReference type="Proteomes" id="UP000011991"/>
    </source>
</evidence>
<gene>
    <name evidence="1" type="ORF">RMSM_06961</name>
</gene>
<dbReference type="RefSeq" id="WP_008707492.1">
    <property type="nucleotide sequence ID" value="NZ_ANOG01000991.1"/>
</dbReference>